<dbReference type="KEGG" id="ppho:CTZ24_26425"/>
<dbReference type="SUPFAM" id="SSF48452">
    <property type="entry name" value="TPR-like"/>
    <property type="match status" value="1"/>
</dbReference>
<keyword evidence="4" id="KW-1185">Reference proteome</keyword>
<evidence type="ECO:0000313" key="3">
    <source>
        <dbReference type="Proteomes" id="UP000424872"/>
    </source>
</evidence>
<dbReference type="InterPro" id="IPR011990">
    <property type="entry name" value="TPR-like_helical_dom_sf"/>
</dbReference>
<dbReference type="EMBL" id="JAUOOM010000008">
    <property type="protein sequence ID" value="MDO6407036.1"/>
    <property type="molecule type" value="Genomic_DNA"/>
</dbReference>
<geneLocation type="plasmid" evidence="3">
    <name>pmsr2d</name>
</geneLocation>
<reference evidence="2" key="2">
    <citation type="journal article" date="2020" name="Environ. Microbiol.">
        <title>The extreme plant-growth-promoting properties of Pantoea phytobeneficialis MSR2 revealed by functional and genomic analysis.</title>
        <authorList>
            <person name="Nascimento F.X."/>
            <person name="Hernandez A.G."/>
            <person name="Glick B.R."/>
            <person name="Rossi M.J."/>
        </authorList>
    </citation>
    <scope>NUCLEOTIDE SEQUENCE</scope>
    <source>
        <strain evidence="2">MSR2</strain>
    </source>
</reference>
<reference evidence="3" key="1">
    <citation type="submission" date="2017-11" db="EMBL/GenBank/DDBJ databases">
        <title>Genome sequence of Pantoea sp. MSR2.</title>
        <authorList>
            <person name="Nascimento F.X."/>
        </authorList>
    </citation>
    <scope>NUCLEOTIDE SEQUENCE [LARGE SCALE GENOMIC DNA]</scope>
    <source>
        <strain evidence="3">MSR2</strain>
        <plasmid evidence="3">pmsr2d</plasmid>
    </source>
</reference>
<name>A0AAP9HC67_9GAMM</name>
<evidence type="ECO:0000313" key="4">
    <source>
        <dbReference type="Proteomes" id="UP001171299"/>
    </source>
</evidence>
<reference evidence="1" key="3">
    <citation type="submission" date="2023-07" db="EMBL/GenBank/DDBJ databases">
        <title>The extreme plant-growth-promoting properties of Pantoea phytobeneficialis PF55 revealed by functional and genomic analysis.</title>
        <authorList>
            <person name="Nascimento F.X."/>
            <person name="Marcio R.J."/>
        </authorList>
    </citation>
    <scope>NUCLEOTIDE SEQUENCE</scope>
    <source>
        <strain evidence="1">PF55</strain>
    </source>
</reference>
<dbReference type="Pfam" id="PF06041">
    <property type="entry name" value="DUF924"/>
    <property type="match status" value="1"/>
</dbReference>
<dbReference type="Proteomes" id="UP000424872">
    <property type="component" value="Plasmid pMSR2D"/>
</dbReference>
<keyword evidence="2" id="KW-0614">Plasmid</keyword>
<dbReference type="InterPro" id="IPR010323">
    <property type="entry name" value="DUF924"/>
</dbReference>
<dbReference type="Gene3D" id="1.20.58.320">
    <property type="entry name" value="TPR-like"/>
    <property type="match status" value="1"/>
</dbReference>
<dbReference type="Gene3D" id="1.25.40.10">
    <property type="entry name" value="Tetratricopeptide repeat domain"/>
    <property type="match status" value="1"/>
</dbReference>
<dbReference type="Proteomes" id="UP001171299">
    <property type="component" value="Unassembled WGS sequence"/>
</dbReference>
<dbReference type="AlphaFoldDB" id="A0AAP9HC67"/>
<organism evidence="2 3">
    <name type="scientific">Pantoea phytobeneficialis</name>
    <dbReference type="NCBI Taxonomy" id="2052056"/>
    <lineage>
        <taxon>Bacteria</taxon>
        <taxon>Pseudomonadati</taxon>
        <taxon>Pseudomonadota</taxon>
        <taxon>Gammaproteobacteria</taxon>
        <taxon>Enterobacterales</taxon>
        <taxon>Erwiniaceae</taxon>
        <taxon>Pantoea</taxon>
    </lineage>
</organism>
<gene>
    <name evidence="2" type="ORF">CTZ24_26425</name>
    <name evidence="1" type="ORF">Q3404_10645</name>
</gene>
<evidence type="ECO:0000313" key="1">
    <source>
        <dbReference type="EMBL" id="MDO6407036.1"/>
    </source>
</evidence>
<proteinExistence type="predicted"/>
<protein>
    <submittedName>
        <fullName evidence="1">DUF924 family protein</fullName>
    </submittedName>
</protein>
<sequence length="180" mass="21458">MNYEDVLQFWFSRTSKDKWFKNDQAFDDEIRRLFGRCWESACRGELFTWRENLYGRLAEIIVLDQFSRNLNRQSSAAWQQDGMALILAQEALKLEGWEYLTLDEKGFMLMPWMHSESVDIHEKAVELFAQLKGGSYAQSEREHREIILRFGRYPHRNALLGRASSADERDFLEKQRLSFF</sequence>
<dbReference type="EMBL" id="CP024640">
    <property type="protein sequence ID" value="QGR09999.1"/>
    <property type="molecule type" value="Genomic_DNA"/>
</dbReference>
<accession>A0AAP9HC67</accession>
<evidence type="ECO:0000313" key="2">
    <source>
        <dbReference type="EMBL" id="QGR09999.1"/>
    </source>
</evidence>
<dbReference type="RefSeq" id="WP_208727175.1">
    <property type="nucleotide sequence ID" value="NZ_CP024640.1"/>
</dbReference>
<geneLocation type="plasmid" evidence="2">
    <name>pMSR2D</name>
</geneLocation>